<protein>
    <submittedName>
        <fullName evidence="1">Uncharacterized protein</fullName>
    </submittedName>
</protein>
<comment type="caution">
    <text evidence="1">The sequence shown here is derived from an EMBL/GenBank/DDBJ whole genome shotgun (WGS) entry which is preliminary data.</text>
</comment>
<organism evidence="1">
    <name type="scientific">bioreactor metagenome</name>
    <dbReference type="NCBI Taxonomy" id="1076179"/>
    <lineage>
        <taxon>unclassified sequences</taxon>
        <taxon>metagenomes</taxon>
        <taxon>ecological metagenomes</taxon>
    </lineage>
</organism>
<reference evidence="1" key="1">
    <citation type="submission" date="2019-08" db="EMBL/GenBank/DDBJ databases">
        <authorList>
            <person name="Kucharzyk K."/>
            <person name="Murdoch R.W."/>
            <person name="Higgins S."/>
            <person name="Loffler F."/>
        </authorList>
    </citation>
    <scope>NUCLEOTIDE SEQUENCE</scope>
</reference>
<sequence length="87" mass="10933">MMRSHDLVASDKYVLFIVQKLCFDFIRRGKRFQAVKVYLFRFIKVVPEMQFTFRYDLLNLIINFTYIKIKQYIERYFKKSRNNRYLR</sequence>
<accession>A0A645CZW5</accession>
<dbReference type="EMBL" id="VSSQ01031497">
    <property type="protein sequence ID" value="MPM82403.1"/>
    <property type="molecule type" value="Genomic_DNA"/>
</dbReference>
<proteinExistence type="predicted"/>
<gene>
    <name evidence="1" type="ORF">SDC9_129464</name>
</gene>
<dbReference type="AlphaFoldDB" id="A0A645CZW5"/>
<evidence type="ECO:0000313" key="1">
    <source>
        <dbReference type="EMBL" id="MPM82403.1"/>
    </source>
</evidence>
<name>A0A645CZW5_9ZZZZ</name>